<dbReference type="EMBL" id="KC121006">
    <property type="protein sequence ID" value="AFZ64063.1"/>
    <property type="molecule type" value="Genomic_DNA"/>
</dbReference>
<feature type="transmembrane region" description="Helical" evidence="5">
    <location>
        <begin position="279"/>
        <end position="301"/>
    </location>
</feature>
<feature type="domain" description="NADH:quinone oxidoreductase/Mrp antiporter transmembrane" evidence="6">
    <location>
        <begin position="132"/>
        <end position="429"/>
    </location>
</feature>
<keyword evidence="7" id="KW-0496">Mitochondrion</keyword>
<feature type="transmembrane region" description="Helical" evidence="5">
    <location>
        <begin position="117"/>
        <end position="142"/>
    </location>
</feature>
<evidence type="ECO:0000256" key="2">
    <source>
        <dbReference type="ARBA" id="ARBA00022692"/>
    </source>
</evidence>
<gene>
    <name evidence="7" type="primary">nad2</name>
</gene>
<feature type="transmembrane region" description="Helical" evidence="5">
    <location>
        <begin position="377"/>
        <end position="396"/>
    </location>
</feature>
<dbReference type="NCBIfam" id="TIGR01770">
    <property type="entry name" value="NDH_I_N"/>
    <property type="match status" value="1"/>
</dbReference>
<protein>
    <submittedName>
        <fullName evidence="7">NADH dehydrogenase subunit 2</fullName>
    </submittedName>
</protein>
<feature type="transmembrane region" description="Helical" evidence="5">
    <location>
        <begin position="335"/>
        <end position="356"/>
    </location>
</feature>
<evidence type="ECO:0000256" key="3">
    <source>
        <dbReference type="ARBA" id="ARBA00022989"/>
    </source>
</evidence>
<dbReference type="GO" id="GO:0042773">
    <property type="term" value="P:ATP synthesis coupled electron transport"/>
    <property type="evidence" value="ECO:0007669"/>
    <property type="project" value="InterPro"/>
</dbReference>
<feature type="transmembrane region" description="Helical" evidence="5">
    <location>
        <begin position="416"/>
        <end position="434"/>
    </location>
</feature>
<evidence type="ECO:0000256" key="5">
    <source>
        <dbReference type="SAM" id="Phobius"/>
    </source>
</evidence>
<evidence type="ECO:0000259" key="6">
    <source>
        <dbReference type="Pfam" id="PF00361"/>
    </source>
</evidence>
<proteinExistence type="inferred from homology"/>
<accession>T1QDV3</accession>
<dbReference type="GO" id="GO:0016020">
    <property type="term" value="C:membrane"/>
    <property type="evidence" value="ECO:0007669"/>
    <property type="project" value="UniProtKB-SubCell"/>
</dbReference>
<geneLocation type="mitochondrion" evidence="7"/>
<dbReference type="Pfam" id="PF00361">
    <property type="entry name" value="Proton_antipo_M"/>
    <property type="match status" value="1"/>
</dbReference>
<dbReference type="InterPro" id="IPR010096">
    <property type="entry name" value="NADH-Q_OxRdtase_suN/2"/>
</dbReference>
<sequence length="498" mass="56176">MTFLNDLKFFMPEIFLTISLLTLTLFSVTPSHFDKFRIAHKNLSVEGVLLSILILCITILLIILQPAASFILFESQISINFVGHFSKLVAITFCIFVLVFSHSYFKWEAVRAIEIPLLMIAALTGMVLITEAADFIVFYLALELQSLSFYVLAASKRYSNLSIEAGLKYFILSSMASGFLLFGVSLVYGYTGTTNLFDLNTLITEIPYLQVSGLQLGLLFIFMAIAFKLPAAPLHNWAPDVYNGVSTIITSFFVLVPKLPMIVFMIYLTYFTLPLFFYYWSYLFIFFGLVSLIIGCFGALYQTNIKRFIAYSTINHVGFILLALSTGTVDGISAAFFYIIVYVIMNVGFFAAMVGVRKMFGIKMMLLEDFFALYRSYPIVSMGMAGILFSMAGIPPLMGFFSKFYVINALIKNFEYLEAIIVVLVSVISCVYYIRIVKNMFFSANGSHWGKVVPMPHEIGFLFSLSVLFNISFFYFLNIFSIFTANFALTLALLHDLP</sequence>
<keyword evidence="2 5" id="KW-0812">Transmembrane</keyword>
<feature type="transmembrane region" description="Helical" evidence="5">
    <location>
        <begin position="241"/>
        <end position="267"/>
    </location>
</feature>
<dbReference type="PANTHER" id="PTHR22773">
    <property type="entry name" value="NADH DEHYDROGENASE"/>
    <property type="match status" value="1"/>
</dbReference>
<evidence type="ECO:0000313" key="7">
    <source>
        <dbReference type="EMBL" id="AFZ64063.1"/>
    </source>
</evidence>
<dbReference type="GO" id="GO:0008137">
    <property type="term" value="F:NADH dehydrogenase (ubiquinone) activity"/>
    <property type="evidence" value="ECO:0007669"/>
    <property type="project" value="InterPro"/>
</dbReference>
<organism evidence="7">
    <name type="scientific">Phalansterium sp. PJK-2012</name>
    <dbReference type="NCBI Taxonomy" id="1267188"/>
    <lineage>
        <taxon>Eukaryota</taxon>
        <taxon>Amoebozoa</taxon>
        <taxon>Evosea</taxon>
        <taxon>Variosea</taxon>
        <taxon>Phalansterium</taxon>
    </lineage>
</organism>
<feature type="transmembrane region" description="Helical" evidence="5">
    <location>
        <begin position="49"/>
        <end position="73"/>
    </location>
</feature>
<evidence type="ECO:0000256" key="1">
    <source>
        <dbReference type="ARBA" id="ARBA00004141"/>
    </source>
</evidence>
<feature type="transmembrane region" description="Helical" evidence="5">
    <location>
        <begin position="85"/>
        <end position="105"/>
    </location>
</feature>
<keyword evidence="4 5" id="KW-0472">Membrane</keyword>
<dbReference type="InterPro" id="IPR001750">
    <property type="entry name" value="ND/Mrp_TM"/>
</dbReference>
<comment type="subcellular location">
    <subcellularLocation>
        <location evidence="1">Membrane</location>
        <topology evidence="1">Multi-pass membrane protein</topology>
    </subcellularLocation>
</comment>
<dbReference type="AlphaFoldDB" id="T1QDV3"/>
<reference evidence="7" key="1">
    <citation type="journal article" date="2013" name="Protist Genomics">
        <title>The complete mitochondrial genome from an unidentified Phalansterium species.</title>
        <authorList>
            <person name="Pombert J.-F."/>
            <person name="Smirnov A."/>
            <person name="James E.R."/>
            <person name="Janouskovec J."/>
            <person name="Gray M.W."/>
            <person name="Keeling P.J."/>
        </authorList>
    </citation>
    <scope>NUCLEOTIDE SEQUENCE</scope>
    <source>
        <strain evidence="7">UTEX1284</strain>
    </source>
</reference>
<keyword evidence="3 5" id="KW-1133">Transmembrane helix</keyword>
<dbReference type="HAMAP" id="MF_00445">
    <property type="entry name" value="NDH1_NuoN_1"/>
    <property type="match status" value="1"/>
</dbReference>
<feature type="transmembrane region" description="Helical" evidence="5">
    <location>
        <begin position="308"/>
        <end position="329"/>
    </location>
</feature>
<feature type="transmembrane region" description="Helical" evidence="5">
    <location>
        <begin position="166"/>
        <end position="188"/>
    </location>
</feature>
<evidence type="ECO:0000256" key="4">
    <source>
        <dbReference type="ARBA" id="ARBA00023136"/>
    </source>
</evidence>
<name>T1QDV3_9EUKA</name>
<feature type="transmembrane region" description="Helical" evidence="5">
    <location>
        <begin position="208"/>
        <end position="229"/>
    </location>
</feature>
<feature type="transmembrane region" description="Helical" evidence="5">
    <location>
        <begin position="461"/>
        <end position="494"/>
    </location>
</feature>